<comment type="caution">
    <text evidence="1">The sequence shown here is derived from an EMBL/GenBank/DDBJ whole genome shotgun (WGS) entry which is preliminary data.</text>
</comment>
<evidence type="ECO:0000313" key="1">
    <source>
        <dbReference type="EMBL" id="KAK7317092.1"/>
    </source>
</evidence>
<protein>
    <submittedName>
        <fullName evidence="1">Uncharacterized protein</fullName>
    </submittedName>
</protein>
<dbReference type="EMBL" id="JAYKXN010000001">
    <property type="protein sequence ID" value="KAK7317092.1"/>
    <property type="molecule type" value="Genomic_DNA"/>
</dbReference>
<keyword evidence="2" id="KW-1185">Reference proteome</keyword>
<dbReference type="Proteomes" id="UP001359559">
    <property type="component" value="Unassembled WGS sequence"/>
</dbReference>
<name>A0AAN9KJ42_CLITE</name>
<dbReference type="AlphaFoldDB" id="A0AAN9KJ42"/>
<proteinExistence type="predicted"/>
<evidence type="ECO:0000313" key="2">
    <source>
        <dbReference type="Proteomes" id="UP001359559"/>
    </source>
</evidence>
<accession>A0AAN9KJ42</accession>
<gene>
    <name evidence="1" type="ORF">RJT34_01035</name>
</gene>
<sequence>MANARWIIEQGAVWKICNRQSVQVRENKWLAGTVDYIWHSGESVVGYEDVQVVGDLVDYEDGYIDVSQRNIQAHAIGTTWLPPEEGVIKVNFDASCKQDDSASNEIASWWKMKIDGNTYFHGILRDYVRLSCFYVSRKFNEVVDCLASINCF</sequence>
<reference evidence="1 2" key="1">
    <citation type="submission" date="2024-01" db="EMBL/GenBank/DDBJ databases">
        <title>The genomes of 5 underutilized Papilionoideae crops provide insights into root nodulation and disease resistance.</title>
        <authorList>
            <person name="Yuan L."/>
        </authorList>
    </citation>
    <scope>NUCLEOTIDE SEQUENCE [LARGE SCALE GENOMIC DNA]</scope>
    <source>
        <strain evidence="1">LY-2023</strain>
        <tissue evidence="1">Leaf</tissue>
    </source>
</reference>
<organism evidence="1 2">
    <name type="scientific">Clitoria ternatea</name>
    <name type="common">Butterfly pea</name>
    <dbReference type="NCBI Taxonomy" id="43366"/>
    <lineage>
        <taxon>Eukaryota</taxon>
        <taxon>Viridiplantae</taxon>
        <taxon>Streptophyta</taxon>
        <taxon>Embryophyta</taxon>
        <taxon>Tracheophyta</taxon>
        <taxon>Spermatophyta</taxon>
        <taxon>Magnoliopsida</taxon>
        <taxon>eudicotyledons</taxon>
        <taxon>Gunneridae</taxon>
        <taxon>Pentapetalae</taxon>
        <taxon>rosids</taxon>
        <taxon>fabids</taxon>
        <taxon>Fabales</taxon>
        <taxon>Fabaceae</taxon>
        <taxon>Papilionoideae</taxon>
        <taxon>50 kb inversion clade</taxon>
        <taxon>NPAAA clade</taxon>
        <taxon>indigoferoid/millettioid clade</taxon>
        <taxon>Phaseoleae</taxon>
        <taxon>Clitoria</taxon>
    </lineage>
</organism>